<dbReference type="RefSeq" id="WP_023788691.1">
    <property type="nucleotide sequence ID" value="NC_022997.1"/>
</dbReference>
<dbReference type="STRING" id="1029756.W911_17005"/>
<feature type="compositionally biased region" description="Pro residues" evidence="1">
    <location>
        <begin position="41"/>
        <end position="67"/>
    </location>
</feature>
<protein>
    <recommendedName>
        <fullName evidence="4">Alpha/beta hydrolase</fullName>
    </recommendedName>
</protein>
<dbReference type="HOGENOM" id="CLU_030170_2_1_5"/>
<dbReference type="Pfam" id="PF05990">
    <property type="entry name" value="DUF900"/>
    <property type="match status" value="1"/>
</dbReference>
<evidence type="ECO:0000256" key="1">
    <source>
        <dbReference type="SAM" id="MobiDB-lite"/>
    </source>
</evidence>
<dbReference type="AlphaFoldDB" id="V5SGP1"/>
<feature type="region of interest" description="Disordered" evidence="1">
    <location>
        <begin position="1"/>
        <end position="87"/>
    </location>
</feature>
<sequence length="433" mass="47545">MDDTDMIAEPAPAPVPSPPPATDYNQRQRFDPKGGGQPAPSFRPAPPPRAGAAPPPAGRVPLPPPPSSAEYQPPAEAAPPPPPEVAGAAVGEWDVVPVYYGTDRAERSTKDRLDYGTDRGRRLELGRALVTVPKAHREPLIERPWAIRVFNITLYEEAEDPNRHFTMQEVKTLSEEDFLTVVRERLAASKRYKDHAFIFVHGYNTSFDYAIYRTAQIAYDLKFDGAPFAYSWPSGGGIASYTYDRESSGQAEPYLREFMEMVINKTGAKSVSVIAHSMGNQPTLQVLRELRRSKPDDVRISQVILAAPDVDRDNFENIARELKGLASGVTLYAAGNDRALIVSRNFYGGIPRAGDVPVTGPLVLPGIDTIDVTAASMDSLGLNHSGYAENNALLDDIAVLIERGIRPPKLRTPRLEEVTTDRGAYWRFPAGSR</sequence>
<accession>V5SGP1</accession>
<dbReference type="EMBL" id="CP006912">
    <property type="protein sequence ID" value="AHB49703.1"/>
    <property type="molecule type" value="Genomic_DNA"/>
</dbReference>
<dbReference type="InterPro" id="IPR029058">
    <property type="entry name" value="AB_hydrolase_fold"/>
</dbReference>
<dbReference type="PANTHER" id="PTHR36513">
    <property type="entry name" value="ABC TRANSMEMBRANE TYPE-1 DOMAIN-CONTAINING PROTEIN"/>
    <property type="match status" value="1"/>
</dbReference>
<dbReference type="InterPro" id="IPR010297">
    <property type="entry name" value="DUF900_hydrolase"/>
</dbReference>
<dbReference type="KEGG" id="hni:W911_17005"/>
<organism evidence="2 3">
    <name type="scientific">Hyphomicrobium nitrativorans NL23</name>
    <dbReference type="NCBI Taxonomy" id="1029756"/>
    <lineage>
        <taxon>Bacteria</taxon>
        <taxon>Pseudomonadati</taxon>
        <taxon>Pseudomonadota</taxon>
        <taxon>Alphaproteobacteria</taxon>
        <taxon>Hyphomicrobiales</taxon>
        <taxon>Hyphomicrobiaceae</taxon>
        <taxon>Hyphomicrobium</taxon>
    </lineage>
</organism>
<dbReference type="Proteomes" id="UP000018542">
    <property type="component" value="Chromosome"/>
</dbReference>
<name>V5SGP1_9HYPH</name>
<gene>
    <name evidence="2" type="ORF">W911_17005</name>
</gene>
<keyword evidence="3" id="KW-1185">Reference proteome</keyword>
<evidence type="ECO:0000313" key="3">
    <source>
        <dbReference type="Proteomes" id="UP000018542"/>
    </source>
</evidence>
<dbReference type="Gene3D" id="3.40.50.1820">
    <property type="entry name" value="alpha/beta hydrolase"/>
    <property type="match status" value="1"/>
</dbReference>
<dbReference type="PATRIC" id="fig|1029756.8.peg.3541"/>
<reference evidence="2 3" key="1">
    <citation type="journal article" date="2014" name="Genome Announc.">
        <title>Complete Genome Sequence of Hyphomicrobium nitrativorans Strain NL23, a Denitrifying Bacterium Isolated from Biofilm of a Methanol-Fed Denitrification System Treating Seawater at the Montreal Biodome.</title>
        <authorList>
            <person name="Martineau C."/>
            <person name="Villeneuve C."/>
            <person name="Mauffrey F."/>
            <person name="Villemur R."/>
        </authorList>
    </citation>
    <scope>NUCLEOTIDE SEQUENCE [LARGE SCALE GENOMIC DNA]</scope>
    <source>
        <strain evidence="2">NL23</strain>
    </source>
</reference>
<proteinExistence type="predicted"/>
<evidence type="ECO:0008006" key="4">
    <source>
        <dbReference type="Google" id="ProtNLM"/>
    </source>
</evidence>
<dbReference type="PANTHER" id="PTHR36513:SF1">
    <property type="entry name" value="TRANSMEMBRANE PROTEIN"/>
    <property type="match status" value="1"/>
</dbReference>
<dbReference type="SUPFAM" id="SSF53474">
    <property type="entry name" value="alpha/beta-Hydrolases"/>
    <property type="match status" value="1"/>
</dbReference>
<feature type="compositionally biased region" description="Pro residues" evidence="1">
    <location>
        <begin position="11"/>
        <end position="21"/>
    </location>
</feature>
<evidence type="ECO:0000313" key="2">
    <source>
        <dbReference type="EMBL" id="AHB49703.1"/>
    </source>
</evidence>